<dbReference type="AlphaFoldDB" id="A0AA43Q272"/>
<evidence type="ECO:0000256" key="5">
    <source>
        <dbReference type="ARBA" id="ARBA00022553"/>
    </source>
</evidence>
<feature type="modified residue" description="4-aspartylphosphate" evidence="17">
    <location>
        <position position="828"/>
    </location>
</feature>
<keyword evidence="25" id="KW-1185">Reference proteome</keyword>
<dbReference type="PROSITE" id="PS50110">
    <property type="entry name" value="RESPONSE_REGULATORY"/>
    <property type="match status" value="2"/>
</dbReference>
<evidence type="ECO:0000259" key="19">
    <source>
        <dbReference type="PROSITE" id="PS50109"/>
    </source>
</evidence>
<dbReference type="GO" id="GO:0005524">
    <property type="term" value="F:ATP binding"/>
    <property type="evidence" value="ECO:0007669"/>
    <property type="project" value="UniProtKB-KW"/>
</dbReference>
<evidence type="ECO:0000256" key="10">
    <source>
        <dbReference type="ARBA" id="ARBA00022840"/>
    </source>
</evidence>
<feature type="domain" description="Response regulatory" evidence="20">
    <location>
        <begin position="774"/>
        <end position="894"/>
    </location>
</feature>
<dbReference type="Pfam" id="PF08447">
    <property type="entry name" value="PAS_3"/>
    <property type="match status" value="1"/>
</dbReference>
<comment type="caution">
    <text evidence="24">The sequence shown here is derived from an EMBL/GenBank/DDBJ whole genome shotgun (WGS) entry which is preliminary data.</text>
</comment>
<evidence type="ECO:0000256" key="17">
    <source>
        <dbReference type="PROSITE-ProRule" id="PRU00169"/>
    </source>
</evidence>
<dbReference type="EMBL" id="JAQSDF010000008">
    <property type="protein sequence ID" value="MDI1230403.1"/>
    <property type="molecule type" value="Genomic_DNA"/>
</dbReference>
<dbReference type="InterPro" id="IPR003594">
    <property type="entry name" value="HATPase_dom"/>
</dbReference>
<dbReference type="InterPro" id="IPR005467">
    <property type="entry name" value="His_kinase_dom"/>
</dbReference>
<dbReference type="PANTHER" id="PTHR45339:SF1">
    <property type="entry name" value="HYBRID SIGNAL TRANSDUCTION HISTIDINE KINASE J"/>
    <property type="match status" value="1"/>
</dbReference>
<evidence type="ECO:0000256" key="13">
    <source>
        <dbReference type="ARBA" id="ARBA00023136"/>
    </source>
</evidence>
<dbReference type="InterPro" id="IPR004358">
    <property type="entry name" value="Sig_transdc_His_kin-like_C"/>
</dbReference>
<dbReference type="GO" id="GO:0005886">
    <property type="term" value="C:plasma membrane"/>
    <property type="evidence" value="ECO:0007669"/>
    <property type="project" value="UniProtKB-SubCell"/>
</dbReference>
<dbReference type="Gene3D" id="3.30.450.40">
    <property type="match status" value="1"/>
</dbReference>
<dbReference type="SUPFAM" id="SSF47226">
    <property type="entry name" value="Histidine-containing phosphotransfer domain, HPT domain"/>
    <property type="match status" value="1"/>
</dbReference>
<feature type="modified residue" description="4-aspartylphosphate" evidence="17">
    <location>
        <position position="967"/>
    </location>
</feature>
<evidence type="ECO:0000259" key="21">
    <source>
        <dbReference type="PROSITE" id="PS50112"/>
    </source>
</evidence>
<dbReference type="Pfam" id="PF00072">
    <property type="entry name" value="Response_reg"/>
    <property type="match status" value="2"/>
</dbReference>
<dbReference type="SMART" id="SM00448">
    <property type="entry name" value="REC"/>
    <property type="match status" value="2"/>
</dbReference>
<evidence type="ECO:0000259" key="23">
    <source>
        <dbReference type="PROSITE" id="PS50894"/>
    </source>
</evidence>
<dbReference type="Gene3D" id="3.30.565.10">
    <property type="entry name" value="Histidine kinase-like ATPase, C-terminal domain"/>
    <property type="match status" value="1"/>
</dbReference>
<keyword evidence="11 18" id="KW-1133">Transmembrane helix</keyword>
<evidence type="ECO:0000256" key="15">
    <source>
        <dbReference type="ARBA" id="ARBA00068150"/>
    </source>
</evidence>
<feature type="modified residue" description="Phosphohistidine" evidence="16">
    <location>
        <position position="1126"/>
    </location>
</feature>
<dbReference type="NCBIfam" id="TIGR00229">
    <property type="entry name" value="sensory_box"/>
    <property type="match status" value="2"/>
</dbReference>
<reference evidence="24" key="1">
    <citation type="submission" date="2023-01" db="EMBL/GenBank/DDBJ databases">
        <title>Biogeochemical cycle of methane in antarctic sediments.</title>
        <authorList>
            <person name="Roldan D.M."/>
            <person name="Menes R.J."/>
        </authorList>
    </citation>
    <scope>NUCLEOTIDE SEQUENCE [LARGE SCALE GENOMIC DNA]</scope>
    <source>
        <strain evidence="24">K-2018 MAG008</strain>
    </source>
</reference>
<dbReference type="InterPro" id="IPR000014">
    <property type="entry name" value="PAS"/>
</dbReference>
<name>A0AA43Q272_9GAMM</name>
<evidence type="ECO:0000256" key="8">
    <source>
        <dbReference type="ARBA" id="ARBA00022741"/>
    </source>
</evidence>
<keyword evidence="9" id="KW-0418">Kinase</keyword>
<keyword evidence="7 18" id="KW-0812">Transmembrane</keyword>
<evidence type="ECO:0000259" key="20">
    <source>
        <dbReference type="PROSITE" id="PS50110"/>
    </source>
</evidence>
<feature type="domain" description="PAS" evidence="21">
    <location>
        <begin position="208"/>
        <end position="254"/>
    </location>
</feature>
<evidence type="ECO:0000256" key="16">
    <source>
        <dbReference type="PROSITE-ProRule" id="PRU00110"/>
    </source>
</evidence>
<feature type="domain" description="Response regulatory" evidence="20">
    <location>
        <begin position="918"/>
        <end position="1038"/>
    </location>
</feature>
<comment type="catalytic activity">
    <reaction evidence="1">
        <text>ATP + protein L-histidine = ADP + protein N-phospho-L-histidine.</text>
        <dbReference type="EC" id="2.7.13.3"/>
    </reaction>
</comment>
<dbReference type="CDD" id="cd16922">
    <property type="entry name" value="HATPase_EvgS-ArcB-TorS-like"/>
    <property type="match status" value="1"/>
</dbReference>
<dbReference type="InterPro" id="IPR029016">
    <property type="entry name" value="GAF-like_dom_sf"/>
</dbReference>
<keyword evidence="13 18" id="KW-0472">Membrane</keyword>
<feature type="domain" description="HPt" evidence="23">
    <location>
        <begin position="1087"/>
        <end position="1191"/>
    </location>
</feature>
<evidence type="ECO:0000256" key="3">
    <source>
        <dbReference type="ARBA" id="ARBA00012438"/>
    </source>
</evidence>
<dbReference type="SMART" id="SM00388">
    <property type="entry name" value="HisKA"/>
    <property type="match status" value="1"/>
</dbReference>
<dbReference type="PROSITE" id="PS50109">
    <property type="entry name" value="HIS_KIN"/>
    <property type="match status" value="1"/>
</dbReference>
<evidence type="ECO:0000313" key="25">
    <source>
        <dbReference type="Proteomes" id="UP001160519"/>
    </source>
</evidence>
<dbReference type="SUPFAM" id="SSF55785">
    <property type="entry name" value="PYP-like sensor domain (PAS domain)"/>
    <property type="match status" value="2"/>
</dbReference>
<dbReference type="Pfam" id="PF00989">
    <property type="entry name" value="PAS"/>
    <property type="match status" value="1"/>
</dbReference>
<evidence type="ECO:0000259" key="22">
    <source>
        <dbReference type="PROSITE" id="PS50113"/>
    </source>
</evidence>
<dbReference type="InterPro" id="IPR036890">
    <property type="entry name" value="HATPase_C_sf"/>
</dbReference>
<dbReference type="SUPFAM" id="SSF52172">
    <property type="entry name" value="CheY-like"/>
    <property type="match status" value="2"/>
</dbReference>
<dbReference type="InterPro" id="IPR036641">
    <property type="entry name" value="HPT_dom_sf"/>
</dbReference>
<evidence type="ECO:0000256" key="14">
    <source>
        <dbReference type="ARBA" id="ARBA00064003"/>
    </source>
</evidence>
<dbReference type="FunFam" id="3.30.565.10:FF:000010">
    <property type="entry name" value="Sensor histidine kinase RcsC"/>
    <property type="match status" value="1"/>
</dbReference>
<dbReference type="InterPro" id="IPR003018">
    <property type="entry name" value="GAF"/>
</dbReference>
<proteinExistence type="predicted"/>
<dbReference type="SUPFAM" id="SSF47384">
    <property type="entry name" value="Homodimeric domain of signal transducing histidine kinase"/>
    <property type="match status" value="1"/>
</dbReference>
<dbReference type="PROSITE" id="PS50894">
    <property type="entry name" value="HPT"/>
    <property type="match status" value="1"/>
</dbReference>
<dbReference type="Pfam" id="PF00512">
    <property type="entry name" value="HisKA"/>
    <property type="match status" value="1"/>
</dbReference>
<evidence type="ECO:0000313" key="24">
    <source>
        <dbReference type="EMBL" id="MDI1230403.1"/>
    </source>
</evidence>
<dbReference type="PROSITE" id="PS50112">
    <property type="entry name" value="PAS"/>
    <property type="match status" value="2"/>
</dbReference>
<dbReference type="InterPro" id="IPR001789">
    <property type="entry name" value="Sig_transdc_resp-reg_receiver"/>
</dbReference>
<dbReference type="CDD" id="cd17546">
    <property type="entry name" value="REC_hyHK_CKI1_RcsC-like"/>
    <property type="match status" value="1"/>
</dbReference>
<dbReference type="InterPro" id="IPR000700">
    <property type="entry name" value="PAS-assoc_C"/>
</dbReference>
<feature type="domain" description="Histidine kinase" evidence="19">
    <location>
        <begin position="528"/>
        <end position="758"/>
    </location>
</feature>
<dbReference type="InterPro" id="IPR013767">
    <property type="entry name" value="PAS_fold"/>
</dbReference>
<dbReference type="SUPFAM" id="SSF55781">
    <property type="entry name" value="GAF domain-like"/>
    <property type="match status" value="1"/>
</dbReference>
<dbReference type="GO" id="GO:0000155">
    <property type="term" value="F:phosphorelay sensor kinase activity"/>
    <property type="evidence" value="ECO:0007669"/>
    <property type="project" value="InterPro"/>
</dbReference>
<dbReference type="InterPro" id="IPR008207">
    <property type="entry name" value="Sig_transdc_His_kin_Hpt_dom"/>
</dbReference>
<dbReference type="CDD" id="cd00130">
    <property type="entry name" value="PAS"/>
    <property type="match status" value="2"/>
</dbReference>
<dbReference type="Pfam" id="PF01627">
    <property type="entry name" value="Hpt"/>
    <property type="match status" value="1"/>
</dbReference>
<keyword evidence="12" id="KW-0902">Two-component regulatory system</keyword>
<sequence>MSTPLSPSQYPKRNFVCSLGIVIAVVSLSEMLVTWLLDATHQWGIILSPLQDTVFSITLLTVLSSPLLWFLVWRPLALQSAQERTTSNRELLAALENHVLISITDVKGRIVYTNDMFCKVSGYTQNELIGEDHRVVNSSHHDQDYIRDMWRTIAGGQVWRGEFCNRRKDGGLYWVDSTIAPVLDKTGKPKQYISIRQDTSTRKMNELKLTALKRALDASTEMILITNAEGLIQYANPALCLFTGWTEDALVGQNPYLLDSPAADQQVLSEMQNRLRCSQAWSGRLLCRRRSGQAALDKLEYWAKTNITPIFMENGTLSGYVQIQHDVSKLVAEEAALQIEADDTAARLAIFEALHQPQSIKECFVQVLDILFDLKTFNLQRKGGVFLRAQDEDYLDMFVLHGKFSDEFIRKEQRIALGASLCGRAAISGKMLVSDDCFCDPRHEHQFDGMQAHGHYIVPIAFGEDILGVLFLYTDPYPIQSESRLAMLQQVGEKMALVLLQQRTKASLEAARDTALQAAHSKTEFLANMSHEIRTPMNGVLGMLDLLLDTELSREQSDLIHIAANSAESLLTIINDILDFSKLGAGKVELERLEFNLADLVEEVCTLLSSRAHAHGLELNCFLPSNLPLRWQGDPTRIRQVLTNLIGNAVKFTEQGEVSVTVSALSVAETLVSTSAAKAAPTLRFEIVDTGIGITAETQARLFLAFSQADSSTSRRYGGTGLGLSISKDLVTLMDGEIGVESSLGQGSTFWFTLPLMAVDSDAPVPQADFVGKRVLIVDDNATNRMILRHYLSNWGFTLSDADSGPAALVELEAAVLRNQPYDLLLSDRQMPDMDGFALARAMIEQPAIADIPRILLSSGSIGSQAERREARYAQSLLKPVRQSQLFDAIIDALQLPGQKTAIAAKVEQVLPDYSGKRVLVVDDNKVNQKVILSQLAKFQLKPDLANNGQVALELLGRKTYDLVLMDCQMPIMDGYEATQTLREREAAAGGHLPTPIVALTAHASAGEGEKCLSAGMDDYLSKPVSQTGLVAVLARWLGLPSVAPIADDNALGSEIPLSPRLTKETGGAVLTACWDEAAALKQLDDDHDLLAEMIDLFLEEASVQLAALDAALFCSDLLALAEAAHGIKGMAGHFCAEKIMTFAANLEHAARKASAPAHAPRLRPVGDTVQLMTRDLTQATVELVKNLQVRKEHKQ</sequence>
<organism evidence="24 25">
    <name type="scientific">Candidatus Methylobacter titanis</name>
    <dbReference type="NCBI Taxonomy" id="3053457"/>
    <lineage>
        <taxon>Bacteria</taxon>
        <taxon>Pseudomonadati</taxon>
        <taxon>Pseudomonadota</taxon>
        <taxon>Gammaproteobacteria</taxon>
        <taxon>Methylococcales</taxon>
        <taxon>Methylococcaceae</taxon>
        <taxon>Methylobacter</taxon>
    </lineage>
</organism>
<feature type="domain" description="PAC" evidence="22">
    <location>
        <begin position="159"/>
        <end position="211"/>
    </location>
</feature>
<keyword evidence="5 17" id="KW-0597">Phosphoprotein</keyword>
<evidence type="ECO:0000256" key="9">
    <source>
        <dbReference type="ARBA" id="ARBA00022777"/>
    </source>
</evidence>
<gene>
    <name evidence="24" type="ORF">PSU93_04540</name>
</gene>
<dbReference type="InterPro" id="IPR035965">
    <property type="entry name" value="PAS-like_dom_sf"/>
</dbReference>
<dbReference type="InterPro" id="IPR036097">
    <property type="entry name" value="HisK_dim/P_sf"/>
</dbReference>
<dbReference type="PANTHER" id="PTHR45339">
    <property type="entry name" value="HYBRID SIGNAL TRANSDUCTION HISTIDINE KINASE J"/>
    <property type="match status" value="1"/>
</dbReference>
<dbReference type="InterPro" id="IPR013655">
    <property type="entry name" value="PAS_fold_3"/>
</dbReference>
<dbReference type="Gene3D" id="3.30.450.20">
    <property type="entry name" value="PAS domain"/>
    <property type="match status" value="2"/>
</dbReference>
<evidence type="ECO:0000256" key="7">
    <source>
        <dbReference type="ARBA" id="ARBA00022692"/>
    </source>
</evidence>
<feature type="domain" description="PAS" evidence="21">
    <location>
        <begin position="87"/>
        <end position="144"/>
    </location>
</feature>
<dbReference type="Pfam" id="PF02518">
    <property type="entry name" value="HATPase_c"/>
    <property type="match status" value="1"/>
</dbReference>
<dbReference type="SUPFAM" id="SSF55874">
    <property type="entry name" value="ATPase domain of HSP90 chaperone/DNA topoisomerase II/histidine kinase"/>
    <property type="match status" value="1"/>
</dbReference>
<comment type="subunit">
    <text evidence="14">At low DSF concentrations, interacts with RpfF.</text>
</comment>
<evidence type="ECO:0000256" key="6">
    <source>
        <dbReference type="ARBA" id="ARBA00022679"/>
    </source>
</evidence>
<evidence type="ECO:0000256" key="12">
    <source>
        <dbReference type="ARBA" id="ARBA00023012"/>
    </source>
</evidence>
<dbReference type="CDD" id="cd00082">
    <property type="entry name" value="HisKA"/>
    <property type="match status" value="1"/>
</dbReference>
<evidence type="ECO:0000256" key="4">
    <source>
        <dbReference type="ARBA" id="ARBA00022475"/>
    </source>
</evidence>
<dbReference type="Gene3D" id="1.20.120.160">
    <property type="entry name" value="HPT domain"/>
    <property type="match status" value="1"/>
</dbReference>
<dbReference type="SMART" id="SM00086">
    <property type="entry name" value="PAC"/>
    <property type="match status" value="2"/>
</dbReference>
<dbReference type="CDD" id="cd00088">
    <property type="entry name" value="HPT"/>
    <property type="match status" value="1"/>
</dbReference>
<evidence type="ECO:0000256" key="2">
    <source>
        <dbReference type="ARBA" id="ARBA00004651"/>
    </source>
</evidence>
<evidence type="ECO:0000256" key="18">
    <source>
        <dbReference type="SAM" id="Phobius"/>
    </source>
</evidence>
<protein>
    <recommendedName>
        <fullName evidence="15">Sensory/regulatory protein RpfC</fullName>
        <ecNumber evidence="3">2.7.13.3</ecNumber>
    </recommendedName>
</protein>
<dbReference type="SMART" id="SM00387">
    <property type="entry name" value="HATPase_c"/>
    <property type="match status" value="1"/>
</dbReference>
<dbReference type="InterPro" id="IPR011006">
    <property type="entry name" value="CheY-like_superfamily"/>
</dbReference>
<evidence type="ECO:0000256" key="1">
    <source>
        <dbReference type="ARBA" id="ARBA00000085"/>
    </source>
</evidence>
<evidence type="ECO:0000256" key="11">
    <source>
        <dbReference type="ARBA" id="ARBA00022989"/>
    </source>
</evidence>
<feature type="transmembrane region" description="Helical" evidence="18">
    <location>
        <begin position="15"/>
        <end position="37"/>
    </location>
</feature>
<dbReference type="Gene3D" id="1.10.287.130">
    <property type="match status" value="1"/>
</dbReference>
<dbReference type="Pfam" id="PF13185">
    <property type="entry name" value="GAF_2"/>
    <property type="match status" value="1"/>
</dbReference>
<dbReference type="Proteomes" id="UP001160519">
    <property type="component" value="Unassembled WGS sequence"/>
</dbReference>
<dbReference type="InterPro" id="IPR001610">
    <property type="entry name" value="PAC"/>
</dbReference>
<comment type="subcellular location">
    <subcellularLocation>
        <location evidence="2">Cell membrane</location>
        <topology evidence="2">Multi-pass membrane protein</topology>
    </subcellularLocation>
</comment>
<dbReference type="FunFam" id="1.10.287.130:FF:000002">
    <property type="entry name" value="Two-component osmosensing histidine kinase"/>
    <property type="match status" value="1"/>
</dbReference>
<keyword evidence="4" id="KW-1003">Cell membrane</keyword>
<dbReference type="InterPro" id="IPR003661">
    <property type="entry name" value="HisK_dim/P_dom"/>
</dbReference>
<dbReference type="Gene3D" id="3.40.50.2300">
    <property type="match status" value="2"/>
</dbReference>
<keyword evidence="8" id="KW-0547">Nucleotide-binding</keyword>
<accession>A0AA43Q272</accession>
<dbReference type="SMART" id="SM00091">
    <property type="entry name" value="PAS"/>
    <property type="match status" value="2"/>
</dbReference>
<dbReference type="EC" id="2.7.13.3" evidence="3"/>
<keyword evidence="10" id="KW-0067">ATP-binding</keyword>
<dbReference type="PROSITE" id="PS50113">
    <property type="entry name" value="PAC"/>
    <property type="match status" value="1"/>
</dbReference>
<keyword evidence="6" id="KW-0808">Transferase</keyword>
<dbReference type="PRINTS" id="PR00344">
    <property type="entry name" value="BCTRLSENSOR"/>
</dbReference>
<feature type="transmembrane region" description="Helical" evidence="18">
    <location>
        <begin position="53"/>
        <end position="72"/>
    </location>
</feature>